<feature type="transmembrane region" description="Helical" evidence="2">
    <location>
        <begin position="206"/>
        <end position="225"/>
    </location>
</feature>
<evidence type="ECO:0000313" key="4">
    <source>
        <dbReference type="EMBL" id="MFD1829319.1"/>
    </source>
</evidence>
<feature type="transmembrane region" description="Helical" evidence="2">
    <location>
        <begin position="237"/>
        <end position="255"/>
    </location>
</feature>
<gene>
    <name evidence="4" type="ORF">ACFSJS_06545</name>
</gene>
<feature type="transmembrane region" description="Helical" evidence="2">
    <location>
        <begin position="132"/>
        <end position="150"/>
    </location>
</feature>
<organism evidence="4 5">
    <name type="scientific">Streptomyces desertarenae</name>
    <dbReference type="NCBI Taxonomy" id="2666184"/>
    <lineage>
        <taxon>Bacteria</taxon>
        <taxon>Bacillati</taxon>
        <taxon>Actinomycetota</taxon>
        <taxon>Actinomycetes</taxon>
        <taxon>Kitasatosporales</taxon>
        <taxon>Streptomycetaceae</taxon>
        <taxon>Streptomyces</taxon>
    </lineage>
</organism>
<dbReference type="InterPro" id="IPR050882">
    <property type="entry name" value="Prepilin_peptidase/N-MTase"/>
</dbReference>
<proteinExistence type="inferred from homology"/>
<feature type="domain" description="Prepilin type IV endopeptidase peptidase" evidence="3">
    <location>
        <begin position="111"/>
        <end position="214"/>
    </location>
</feature>
<protein>
    <submittedName>
        <fullName evidence="4">Prepilin peptidase</fullName>
        <ecNumber evidence="4">3.4.23.43</ecNumber>
    </submittedName>
</protein>
<evidence type="ECO:0000256" key="2">
    <source>
        <dbReference type="SAM" id="Phobius"/>
    </source>
</evidence>
<feature type="transmembrane region" description="Helical" evidence="2">
    <location>
        <begin position="105"/>
        <end position="125"/>
    </location>
</feature>
<dbReference type="EC" id="3.4.23.43" evidence="4"/>
<keyword evidence="4" id="KW-0378">Hydrolase</keyword>
<comment type="similarity">
    <text evidence="1">Belongs to the peptidase A24 family.</text>
</comment>
<dbReference type="RefSeq" id="WP_380897747.1">
    <property type="nucleotide sequence ID" value="NZ_JBHUFU010000003.1"/>
</dbReference>
<reference evidence="5" key="1">
    <citation type="journal article" date="2019" name="Int. J. Syst. Evol. Microbiol.">
        <title>The Global Catalogue of Microorganisms (GCM) 10K type strain sequencing project: providing services to taxonomists for standard genome sequencing and annotation.</title>
        <authorList>
            <consortium name="The Broad Institute Genomics Platform"/>
            <consortium name="The Broad Institute Genome Sequencing Center for Infectious Disease"/>
            <person name="Wu L."/>
            <person name="Ma J."/>
        </authorList>
    </citation>
    <scope>NUCLEOTIDE SEQUENCE [LARGE SCALE GENOMIC DNA]</scope>
    <source>
        <strain evidence="5">CGMCC 4.7455</strain>
    </source>
</reference>
<dbReference type="Pfam" id="PF01478">
    <property type="entry name" value="Peptidase_A24"/>
    <property type="match status" value="1"/>
</dbReference>
<name>A0ABW4PF28_9ACTN</name>
<dbReference type="GO" id="GO:0004190">
    <property type="term" value="F:aspartic-type endopeptidase activity"/>
    <property type="evidence" value="ECO:0007669"/>
    <property type="project" value="UniProtKB-EC"/>
</dbReference>
<dbReference type="EMBL" id="JBHUFU010000003">
    <property type="protein sequence ID" value="MFD1829319.1"/>
    <property type="molecule type" value="Genomic_DNA"/>
</dbReference>
<feature type="transmembrane region" description="Helical" evidence="2">
    <location>
        <begin position="156"/>
        <end position="174"/>
    </location>
</feature>
<accession>A0ABW4PF28</accession>
<dbReference type="InterPro" id="IPR000045">
    <property type="entry name" value="Prepilin_IV_endopep_pep"/>
</dbReference>
<dbReference type="PANTHER" id="PTHR30487:SF0">
    <property type="entry name" value="PREPILIN LEADER PEPTIDASE_N-METHYLTRANSFERASE-RELATED"/>
    <property type="match status" value="1"/>
</dbReference>
<sequence length="256" mass="25671">MHTGLIVLAGLFGAAAGVLLVPRMAYRLSVRPGQDWRATCPGGHLLPGWTGPAYCGDCASAPGPAGGAGTGRRGGWYGPRTAALAVDTALVCALLAYTTGPRPELGVWLSLTPFAVVLCLTDFTVGRLPSVLTLPLAGACAALLGVAALFPGTAGSWPSALLGGTALGGVYYTLHLVSPSGMGLGCVKLAPTVGTALGWYGERTFLIGSFAGFALSAVYALGMMRAGRVSLRTSMEFGPFAVCGALIGVAVGGLTA</sequence>
<evidence type="ECO:0000256" key="1">
    <source>
        <dbReference type="ARBA" id="ARBA00005801"/>
    </source>
</evidence>
<keyword evidence="5" id="KW-1185">Reference proteome</keyword>
<dbReference type="Proteomes" id="UP001597365">
    <property type="component" value="Unassembled WGS sequence"/>
</dbReference>
<dbReference type="PANTHER" id="PTHR30487">
    <property type="entry name" value="TYPE 4 PREPILIN-LIKE PROTEINS LEADER PEPTIDE-PROCESSING ENZYME"/>
    <property type="match status" value="1"/>
</dbReference>
<keyword evidence="2" id="KW-0472">Membrane</keyword>
<evidence type="ECO:0000313" key="5">
    <source>
        <dbReference type="Proteomes" id="UP001597365"/>
    </source>
</evidence>
<evidence type="ECO:0000259" key="3">
    <source>
        <dbReference type="Pfam" id="PF01478"/>
    </source>
</evidence>
<feature type="transmembrane region" description="Helical" evidence="2">
    <location>
        <begin position="6"/>
        <end position="26"/>
    </location>
</feature>
<keyword evidence="2" id="KW-0812">Transmembrane</keyword>
<comment type="caution">
    <text evidence="4">The sequence shown here is derived from an EMBL/GenBank/DDBJ whole genome shotgun (WGS) entry which is preliminary data.</text>
</comment>
<keyword evidence="2" id="KW-1133">Transmembrane helix</keyword>